<dbReference type="STRING" id="74873.A0A084VT19"/>
<organism evidence="4">
    <name type="scientific">Anopheles sinensis</name>
    <name type="common">Mosquito</name>
    <dbReference type="NCBI Taxonomy" id="74873"/>
    <lineage>
        <taxon>Eukaryota</taxon>
        <taxon>Metazoa</taxon>
        <taxon>Ecdysozoa</taxon>
        <taxon>Arthropoda</taxon>
        <taxon>Hexapoda</taxon>
        <taxon>Insecta</taxon>
        <taxon>Pterygota</taxon>
        <taxon>Neoptera</taxon>
        <taxon>Endopterygota</taxon>
        <taxon>Diptera</taxon>
        <taxon>Nematocera</taxon>
        <taxon>Culicoidea</taxon>
        <taxon>Culicidae</taxon>
        <taxon>Anophelinae</taxon>
        <taxon>Anopheles</taxon>
    </lineage>
</organism>
<feature type="region of interest" description="Disordered" evidence="2">
    <location>
        <begin position="1"/>
        <end position="20"/>
    </location>
</feature>
<keyword evidence="1" id="KW-1015">Disulfide bond</keyword>
<evidence type="ECO:0000313" key="4">
    <source>
        <dbReference type="EMBL" id="KFB41113.1"/>
    </source>
</evidence>
<dbReference type="EnsemblMetazoa" id="ASIC008572-RA">
    <property type="protein sequence ID" value="ASIC008572-PA"/>
    <property type="gene ID" value="ASIC008572"/>
</dbReference>
<protein>
    <submittedName>
        <fullName evidence="4">AGAP011225-PA-like protein</fullName>
    </submittedName>
    <submittedName>
        <fullName evidence="5">Fibrinogen C-terminal domain-containing protein</fullName>
    </submittedName>
</protein>
<evidence type="ECO:0000256" key="1">
    <source>
        <dbReference type="ARBA" id="ARBA00023157"/>
    </source>
</evidence>
<accession>A0A084VT19</accession>
<dbReference type="SMART" id="SM00186">
    <property type="entry name" value="FBG"/>
    <property type="match status" value="1"/>
</dbReference>
<dbReference type="EMBL" id="KE525057">
    <property type="protein sequence ID" value="KFB41113.1"/>
    <property type="molecule type" value="Genomic_DNA"/>
</dbReference>
<dbReference type="VEuPathDB" id="VectorBase:ASIS018137"/>
<proteinExistence type="predicted"/>
<sequence length="304" mass="36013">MHAMEDFLKQSEEISEGNTGKKLEELKNQLISKMNRIQLQQMDVTRNFQETSHTELMKLGEHKQILNMLTNSIHNLNTNAETRSNILEDHLIAPIRSCRQVPRESGTYLFRLWKKSKPFEVFCEQNNFGGGWTVIQHRCDGSVDFYRNWTEYRNGFGNVNGEFWLGLEYVHQITKFRPHELLVEVKDFHGNYGYAKYDEFEIGSEYEKYELKELGTYSGTAGDSMRENQDEMFTTFDRDNDIDDDQNCAEKDHGGWWYWHCTFSNLNGRFQNTSKDGTAMSWYHIKKDWRGMSYSRMMIRDIMN</sequence>
<name>A0A084VT19_ANOSI</name>
<dbReference type="PROSITE" id="PS00514">
    <property type="entry name" value="FIBRINOGEN_C_1"/>
    <property type="match status" value="1"/>
</dbReference>
<dbReference type="InterPro" id="IPR014716">
    <property type="entry name" value="Fibrinogen_a/b/g_C_1"/>
</dbReference>
<dbReference type="OMA" id="MHAMEDF"/>
<evidence type="ECO:0000313" key="5">
    <source>
        <dbReference type="EnsemblMetazoa" id="ASIC008572-PA"/>
    </source>
</evidence>
<reference evidence="4 6" key="1">
    <citation type="journal article" date="2014" name="BMC Genomics">
        <title>Genome sequence of Anopheles sinensis provides insight into genetics basis of mosquito competence for malaria parasites.</title>
        <authorList>
            <person name="Zhou D."/>
            <person name="Zhang D."/>
            <person name="Ding G."/>
            <person name="Shi L."/>
            <person name="Hou Q."/>
            <person name="Ye Y."/>
            <person name="Xu Y."/>
            <person name="Zhou H."/>
            <person name="Xiong C."/>
            <person name="Li S."/>
            <person name="Yu J."/>
            <person name="Hong S."/>
            <person name="Yu X."/>
            <person name="Zou P."/>
            <person name="Chen C."/>
            <person name="Chang X."/>
            <person name="Wang W."/>
            <person name="Lv Y."/>
            <person name="Sun Y."/>
            <person name="Ma L."/>
            <person name="Shen B."/>
            <person name="Zhu C."/>
        </authorList>
    </citation>
    <scope>NUCLEOTIDE SEQUENCE [LARGE SCALE GENOMIC DNA]</scope>
</reference>
<dbReference type="VEuPathDB" id="VectorBase:ASIC008572"/>
<dbReference type="InterPro" id="IPR050373">
    <property type="entry name" value="Fibrinogen_C-term_domain"/>
</dbReference>
<dbReference type="InterPro" id="IPR002181">
    <property type="entry name" value="Fibrinogen_a/b/g_C_dom"/>
</dbReference>
<dbReference type="Proteomes" id="UP000030765">
    <property type="component" value="Unassembled WGS sequence"/>
</dbReference>
<dbReference type="InterPro" id="IPR020837">
    <property type="entry name" value="Fibrinogen_CS"/>
</dbReference>
<reference evidence="5" key="2">
    <citation type="submission" date="2020-05" db="UniProtKB">
        <authorList>
            <consortium name="EnsemblMetazoa"/>
        </authorList>
    </citation>
    <scope>IDENTIFICATION</scope>
</reference>
<feature type="compositionally biased region" description="Basic and acidic residues" evidence="2">
    <location>
        <begin position="1"/>
        <end position="12"/>
    </location>
</feature>
<dbReference type="Gene3D" id="3.90.215.10">
    <property type="entry name" value="Gamma Fibrinogen, chain A, domain 1"/>
    <property type="match status" value="1"/>
</dbReference>
<dbReference type="SUPFAM" id="SSF56496">
    <property type="entry name" value="Fibrinogen C-terminal domain-like"/>
    <property type="match status" value="1"/>
</dbReference>
<evidence type="ECO:0000256" key="2">
    <source>
        <dbReference type="SAM" id="MobiDB-lite"/>
    </source>
</evidence>
<dbReference type="PANTHER" id="PTHR19143:SF327">
    <property type="entry name" value="FI21813P1-RELATED"/>
    <property type="match status" value="1"/>
</dbReference>
<dbReference type="OrthoDB" id="6145874at2759"/>
<dbReference type="AlphaFoldDB" id="A0A084VT19"/>
<dbReference type="CDD" id="cd00087">
    <property type="entry name" value="FReD"/>
    <property type="match status" value="1"/>
</dbReference>
<dbReference type="Pfam" id="PF00147">
    <property type="entry name" value="Fibrinogen_C"/>
    <property type="match status" value="1"/>
</dbReference>
<dbReference type="EMBL" id="ATLV01016153">
    <property type="status" value="NOT_ANNOTATED_CDS"/>
    <property type="molecule type" value="Genomic_DNA"/>
</dbReference>
<keyword evidence="6" id="KW-1185">Reference proteome</keyword>
<evidence type="ECO:0000259" key="3">
    <source>
        <dbReference type="PROSITE" id="PS51406"/>
    </source>
</evidence>
<dbReference type="PROSITE" id="PS51406">
    <property type="entry name" value="FIBRINOGEN_C_2"/>
    <property type="match status" value="1"/>
</dbReference>
<evidence type="ECO:0000313" key="6">
    <source>
        <dbReference type="Proteomes" id="UP000030765"/>
    </source>
</evidence>
<dbReference type="InterPro" id="IPR036056">
    <property type="entry name" value="Fibrinogen-like_C"/>
</dbReference>
<dbReference type="PANTHER" id="PTHR19143">
    <property type="entry name" value="FIBRINOGEN/TENASCIN/ANGIOPOEITIN"/>
    <property type="match status" value="1"/>
</dbReference>
<gene>
    <name evidence="4" type="ORF">ZHAS_00008572</name>
</gene>
<dbReference type="GO" id="GO:0005615">
    <property type="term" value="C:extracellular space"/>
    <property type="evidence" value="ECO:0007669"/>
    <property type="project" value="TreeGrafter"/>
</dbReference>
<feature type="domain" description="Fibrinogen C-terminal" evidence="3">
    <location>
        <begin position="89"/>
        <end position="303"/>
    </location>
</feature>